<evidence type="ECO:0000256" key="1">
    <source>
        <dbReference type="SAM" id="Phobius"/>
    </source>
</evidence>
<dbReference type="RefSeq" id="WP_254174565.1">
    <property type="nucleotide sequence ID" value="NZ_LR882967.1"/>
</dbReference>
<evidence type="ECO:0000313" key="3">
    <source>
        <dbReference type="Proteomes" id="UP001153719"/>
    </source>
</evidence>
<protein>
    <submittedName>
        <fullName evidence="2">Uncharacterized protein</fullName>
    </submittedName>
</protein>
<keyword evidence="3" id="KW-1185">Reference proteome</keyword>
<keyword evidence="1" id="KW-1133">Transmembrane helix</keyword>
<accession>A0A9W4CRA8</accession>
<reference evidence="2" key="1">
    <citation type="submission" date="2020-09" db="EMBL/GenBank/DDBJ databases">
        <authorList>
            <person name="Blom J."/>
        </authorList>
    </citation>
    <scope>NUCLEOTIDE SEQUENCE</scope>
    <source>
        <strain evidence="2">No.713</strain>
    </source>
</reference>
<dbReference type="Proteomes" id="UP001153719">
    <property type="component" value="Chromosome"/>
</dbReference>
<evidence type="ECO:0000313" key="2">
    <source>
        <dbReference type="EMBL" id="CAD5977100.1"/>
    </source>
</evidence>
<proteinExistence type="predicted"/>
<organism evidence="2 3">
    <name type="scientific">Planktothrix pseudagardhii</name>
    <dbReference type="NCBI Taxonomy" id="132604"/>
    <lineage>
        <taxon>Bacteria</taxon>
        <taxon>Bacillati</taxon>
        <taxon>Cyanobacteriota</taxon>
        <taxon>Cyanophyceae</taxon>
        <taxon>Oscillatoriophycideae</taxon>
        <taxon>Oscillatoriales</taxon>
        <taxon>Microcoleaceae</taxon>
        <taxon>Planktothrix</taxon>
    </lineage>
</organism>
<feature type="transmembrane region" description="Helical" evidence="1">
    <location>
        <begin position="12"/>
        <end position="33"/>
    </location>
</feature>
<gene>
    <name evidence="2" type="ORF">NO713_04264</name>
</gene>
<keyword evidence="1" id="KW-0812">Transmembrane</keyword>
<name>A0A9W4CRA8_9CYAN</name>
<dbReference type="AlphaFoldDB" id="A0A9W4CRA8"/>
<sequence>MNKPTGIVDYLLPWFIPLFCLFLGWFFLAGWFINKVAEIEINPTTAIIKWLID</sequence>
<dbReference type="EMBL" id="LR882967">
    <property type="protein sequence ID" value="CAD5977100.1"/>
    <property type="molecule type" value="Genomic_DNA"/>
</dbReference>
<dbReference type="KEGG" id="ppsu:NO713_04264"/>
<keyword evidence="1" id="KW-0472">Membrane</keyword>